<gene>
    <name evidence="2" type="ORF">B296_00032468</name>
</gene>
<organism evidence="2 3">
    <name type="scientific">Ensete ventricosum</name>
    <name type="common">Abyssinian banana</name>
    <name type="synonym">Musa ensete</name>
    <dbReference type="NCBI Taxonomy" id="4639"/>
    <lineage>
        <taxon>Eukaryota</taxon>
        <taxon>Viridiplantae</taxon>
        <taxon>Streptophyta</taxon>
        <taxon>Embryophyta</taxon>
        <taxon>Tracheophyta</taxon>
        <taxon>Spermatophyta</taxon>
        <taxon>Magnoliopsida</taxon>
        <taxon>Liliopsida</taxon>
        <taxon>Zingiberales</taxon>
        <taxon>Musaceae</taxon>
        <taxon>Ensete</taxon>
    </lineage>
</organism>
<feature type="region of interest" description="Disordered" evidence="1">
    <location>
        <begin position="1"/>
        <end position="28"/>
    </location>
</feature>
<dbReference type="Proteomes" id="UP000287651">
    <property type="component" value="Unassembled WGS sequence"/>
</dbReference>
<reference evidence="2 3" key="1">
    <citation type="journal article" date="2014" name="Agronomy (Basel)">
        <title>A Draft Genome Sequence for Ensete ventricosum, the Drought-Tolerant Tree Against Hunger.</title>
        <authorList>
            <person name="Harrison J."/>
            <person name="Moore K.A."/>
            <person name="Paszkiewicz K."/>
            <person name="Jones T."/>
            <person name="Grant M."/>
            <person name="Ambacheew D."/>
            <person name="Muzemil S."/>
            <person name="Studholme D.J."/>
        </authorList>
    </citation>
    <scope>NUCLEOTIDE SEQUENCE [LARGE SCALE GENOMIC DNA]</scope>
</reference>
<sequence>MTGGMELQLYDGPRSSLGIGPSSEDAVEPRREFARRFAEWIEKLTGNTPRDDRKKTIRLIARISEAAGLCRMGKPPVPGFRVADDR</sequence>
<name>A0A426YGD8_ENSVE</name>
<accession>A0A426YGD8</accession>
<dbReference type="AlphaFoldDB" id="A0A426YGD8"/>
<dbReference type="EMBL" id="AMZH03012552">
    <property type="protein sequence ID" value="RRT50819.1"/>
    <property type="molecule type" value="Genomic_DNA"/>
</dbReference>
<evidence type="ECO:0000313" key="3">
    <source>
        <dbReference type="Proteomes" id="UP000287651"/>
    </source>
</evidence>
<proteinExistence type="predicted"/>
<evidence type="ECO:0000313" key="2">
    <source>
        <dbReference type="EMBL" id="RRT50819.1"/>
    </source>
</evidence>
<evidence type="ECO:0000256" key="1">
    <source>
        <dbReference type="SAM" id="MobiDB-lite"/>
    </source>
</evidence>
<protein>
    <submittedName>
        <fullName evidence="2">Uncharacterized protein</fullName>
    </submittedName>
</protein>
<comment type="caution">
    <text evidence="2">The sequence shown here is derived from an EMBL/GenBank/DDBJ whole genome shotgun (WGS) entry which is preliminary data.</text>
</comment>